<feature type="domain" description="CCHC-type" evidence="2">
    <location>
        <begin position="103"/>
        <end position="116"/>
    </location>
</feature>
<keyword evidence="4" id="KW-1185">Reference proteome</keyword>
<dbReference type="Proteomes" id="UP000198211">
    <property type="component" value="Unassembled WGS sequence"/>
</dbReference>
<evidence type="ECO:0000313" key="3">
    <source>
        <dbReference type="EMBL" id="OWY98720.1"/>
    </source>
</evidence>
<keyword evidence="1" id="KW-0862">Zinc</keyword>
<feature type="non-terminal residue" evidence="3">
    <location>
        <position position="1"/>
    </location>
</feature>
<dbReference type="EMBL" id="NBNE01009141">
    <property type="protein sequence ID" value="OWY98720.1"/>
    <property type="molecule type" value="Genomic_DNA"/>
</dbReference>
<keyword evidence="1" id="KW-0479">Metal-binding</keyword>
<organism evidence="3 4">
    <name type="scientific">Phytophthora megakarya</name>
    <dbReference type="NCBI Taxonomy" id="4795"/>
    <lineage>
        <taxon>Eukaryota</taxon>
        <taxon>Sar</taxon>
        <taxon>Stramenopiles</taxon>
        <taxon>Oomycota</taxon>
        <taxon>Peronosporomycetes</taxon>
        <taxon>Peronosporales</taxon>
        <taxon>Peronosporaceae</taxon>
        <taxon>Phytophthora</taxon>
    </lineage>
</organism>
<dbReference type="GO" id="GO:0008270">
    <property type="term" value="F:zinc ion binding"/>
    <property type="evidence" value="ECO:0007669"/>
    <property type="project" value="UniProtKB-KW"/>
</dbReference>
<dbReference type="InterPro" id="IPR001878">
    <property type="entry name" value="Znf_CCHC"/>
</dbReference>
<comment type="caution">
    <text evidence="3">The sequence shown here is derived from an EMBL/GenBank/DDBJ whole genome shotgun (WGS) entry which is preliminary data.</text>
</comment>
<sequence length="433" mass="49377">KWGDLLRSFQIQYCGHGVSVASQYYHARRRSDESPLDYLYRLNVAGLRARLKIKDGSAKDRREHVDHQEHRSKIQGDGFNRNRCSHCGSKKHSNLGCWRRVTCTKCGKRGHPADHCLFVCRGCGELHDMGKCPMEEFYNQIRQSFNPTKHMGRSSGWNPIRAERSRYCIYAFVHKTSVDQVSKQRHLPDNTRDLYGNHTFAISSLRQADEYARSDVTMTVDLHPGESRGYWKQKDPDLWFKPADQETTTEITKPSRIAEYRRSGSPPTLDLLPGESRGYWGCYIDSSQIQDCVGIGDNVYRTEGRTRIKVTLAGLVYFFDIWVGDLSGQEAILGMDFMVPAGIRLDLAHGSISLPDEVRIQLSGRRQLYSDKAGIVNLGQYLRIQPGGSAGLPLRLRTSDHEIFWVNRGDHWVPTTVHGPGKIRYMRITNVGD</sequence>
<dbReference type="AlphaFoldDB" id="A0A225UZX5"/>
<protein>
    <recommendedName>
        <fullName evidence="2">CCHC-type domain-containing protein</fullName>
    </recommendedName>
</protein>
<dbReference type="PROSITE" id="PS50158">
    <property type="entry name" value="ZF_CCHC"/>
    <property type="match status" value="1"/>
</dbReference>
<proteinExistence type="predicted"/>
<evidence type="ECO:0000259" key="2">
    <source>
        <dbReference type="PROSITE" id="PS50158"/>
    </source>
</evidence>
<evidence type="ECO:0000313" key="4">
    <source>
        <dbReference type="Proteomes" id="UP000198211"/>
    </source>
</evidence>
<dbReference type="OrthoDB" id="10363424at2759"/>
<reference evidence="4" key="1">
    <citation type="submission" date="2017-03" db="EMBL/GenBank/DDBJ databases">
        <title>Phytopthora megakarya and P. palmivora, two closely related causual agents of cacao black pod achieved similar genome size and gene model numbers by different mechanisms.</title>
        <authorList>
            <person name="Ali S."/>
            <person name="Shao J."/>
            <person name="Larry D.J."/>
            <person name="Kronmiller B."/>
            <person name="Shen D."/>
            <person name="Strem M.D."/>
            <person name="Melnick R.L."/>
            <person name="Guiltinan M.J."/>
            <person name="Tyler B.M."/>
            <person name="Meinhardt L.W."/>
            <person name="Bailey B.A."/>
        </authorList>
    </citation>
    <scope>NUCLEOTIDE SEQUENCE [LARGE SCALE GENOMIC DNA]</scope>
    <source>
        <strain evidence="4">zdho120</strain>
    </source>
</reference>
<keyword evidence="1" id="KW-0863">Zinc-finger</keyword>
<accession>A0A225UZX5</accession>
<gene>
    <name evidence="3" type="ORF">PHMEG_00030446</name>
</gene>
<evidence type="ECO:0000256" key="1">
    <source>
        <dbReference type="PROSITE-ProRule" id="PRU00047"/>
    </source>
</evidence>
<name>A0A225UZX5_9STRA</name>
<dbReference type="GO" id="GO:0003676">
    <property type="term" value="F:nucleic acid binding"/>
    <property type="evidence" value="ECO:0007669"/>
    <property type="project" value="InterPro"/>
</dbReference>